<gene>
    <name evidence="1" type="ORF">LAZ67_2002126</name>
</gene>
<name>A0ABY6K1X6_9ARAC</name>
<evidence type="ECO:0000313" key="2">
    <source>
        <dbReference type="Proteomes" id="UP001235939"/>
    </source>
</evidence>
<protein>
    <submittedName>
        <fullName evidence="1">ATP6V0B</fullName>
    </submittedName>
</protein>
<accession>A0ABY6K1X6</accession>
<organism evidence="1 2">
    <name type="scientific">Cordylochernes scorpioides</name>
    <dbReference type="NCBI Taxonomy" id="51811"/>
    <lineage>
        <taxon>Eukaryota</taxon>
        <taxon>Metazoa</taxon>
        <taxon>Ecdysozoa</taxon>
        <taxon>Arthropoda</taxon>
        <taxon>Chelicerata</taxon>
        <taxon>Arachnida</taxon>
        <taxon>Pseudoscorpiones</taxon>
        <taxon>Cheliferoidea</taxon>
        <taxon>Chernetidae</taxon>
        <taxon>Cordylochernes</taxon>
    </lineage>
</organism>
<sequence length="127" mass="14648">MLAYHIGHVEGFYQMARFINFNRYMLFNAVHSVIYRLQAERLLSVKSAIQKALIDVNANVRLIDEDFDIMTQVISVLKPFRAAVAAICRRDATLLTAEATVKFILEELQAQSHSLSKDLQKLFKREF</sequence>
<evidence type="ECO:0000313" key="1">
    <source>
        <dbReference type="EMBL" id="UYV62841.1"/>
    </source>
</evidence>
<keyword evidence="2" id="KW-1185">Reference proteome</keyword>
<dbReference type="EMBL" id="CP092864">
    <property type="protein sequence ID" value="UYV62841.1"/>
    <property type="molecule type" value="Genomic_DNA"/>
</dbReference>
<proteinExistence type="predicted"/>
<reference evidence="1 2" key="1">
    <citation type="submission" date="2022-01" db="EMBL/GenBank/DDBJ databases">
        <title>A chromosomal length assembly of Cordylochernes scorpioides.</title>
        <authorList>
            <person name="Zeh D."/>
            <person name="Zeh J."/>
        </authorList>
    </citation>
    <scope>NUCLEOTIDE SEQUENCE [LARGE SCALE GENOMIC DNA]</scope>
    <source>
        <strain evidence="1">IN4F17</strain>
        <tissue evidence="1">Whole Body</tissue>
    </source>
</reference>
<dbReference type="Proteomes" id="UP001235939">
    <property type="component" value="Chromosome 02"/>
</dbReference>